<dbReference type="Pfam" id="PF01733">
    <property type="entry name" value="Nucleoside_tran"/>
    <property type="match status" value="1"/>
</dbReference>
<organism evidence="8 9">
    <name type="scientific">Tetranychus urticae</name>
    <name type="common">Two-spotted spider mite</name>
    <dbReference type="NCBI Taxonomy" id="32264"/>
    <lineage>
        <taxon>Eukaryota</taxon>
        <taxon>Metazoa</taxon>
        <taxon>Ecdysozoa</taxon>
        <taxon>Arthropoda</taxon>
        <taxon>Chelicerata</taxon>
        <taxon>Arachnida</taxon>
        <taxon>Acari</taxon>
        <taxon>Acariformes</taxon>
        <taxon>Trombidiformes</taxon>
        <taxon>Prostigmata</taxon>
        <taxon>Eleutherengona</taxon>
        <taxon>Raphignathae</taxon>
        <taxon>Tetranychoidea</taxon>
        <taxon>Tetranychidae</taxon>
        <taxon>Tetranychus</taxon>
    </lineage>
</organism>
<comment type="subcellular location">
    <subcellularLocation>
        <location evidence="1">Membrane</location>
        <topology evidence="1">Multi-pass membrane protein</topology>
    </subcellularLocation>
</comment>
<feature type="transmembrane region" description="Helical" evidence="7">
    <location>
        <begin position="325"/>
        <end position="346"/>
    </location>
</feature>
<dbReference type="EnsemblMetazoa" id="tetur25g00620.1">
    <property type="protein sequence ID" value="tetur25g00620.1"/>
    <property type="gene ID" value="tetur25g00620"/>
</dbReference>
<dbReference type="HOGENOM" id="CLU_021611_0_1_1"/>
<dbReference type="Proteomes" id="UP000015104">
    <property type="component" value="Unassembled WGS sequence"/>
</dbReference>
<keyword evidence="3" id="KW-0813">Transport</keyword>
<keyword evidence="6 7" id="KW-0472">Membrane</keyword>
<dbReference type="EMBL" id="CAEY01000675">
    <property type="status" value="NOT_ANNOTATED_CDS"/>
    <property type="molecule type" value="Genomic_DNA"/>
</dbReference>
<evidence type="ECO:0000256" key="7">
    <source>
        <dbReference type="SAM" id="Phobius"/>
    </source>
</evidence>
<evidence type="ECO:0000256" key="3">
    <source>
        <dbReference type="ARBA" id="ARBA00022448"/>
    </source>
</evidence>
<evidence type="ECO:0000256" key="4">
    <source>
        <dbReference type="ARBA" id="ARBA00022692"/>
    </source>
</evidence>
<protein>
    <recommendedName>
        <fullName evidence="10">Equilibrative nucleoside transporter 1</fullName>
    </recommendedName>
</protein>
<gene>
    <name evidence="8" type="primary">107368036</name>
</gene>
<dbReference type="PANTHER" id="PTHR10332:SF80">
    <property type="entry name" value="EQUILIBRATIVE NUCLEOSIDE TRANSPORTER 2, ISOFORM A"/>
    <property type="match status" value="1"/>
</dbReference>
<proteinExistence type="inferred from homology"/>
<sequence>MENNMCSRLKDSGNFIFLALVLHGIGILIPWNMVINSGNFYINYKLNVASNVTSEAHHMTWIRQNFYSIIGTSSQTPNLIVTALNIYFPAKGGYKGLTKRITVSMIIMIISLLLNITFALIDNKGWPLTWFFLQLSIFIVLYVANGVYQNCFYGIAGRLPMKYSNAVVIGSNVCGTLVSIMAIASHAISPNPLTEAVLYFSVATLIVIACFIVLFFHELSAFYCYYMERSEVTESALPKENEEVPYRQIFWKISVMCFNIFFVFWVTLFVFPTVTGNVVPRDGVFTKDDKWFGQIFNFLIFNVSAMIGNLVPEYLPWTNLPPNKVWIYVVARIIFIPFFFTCNYLPTQRTLPVVFGDIAFAIGIFFFGFTHGQGSSWAMMYAPGFVEPKHAGVAGMMAAFFLVMGLFAGVHTGFAAPLIVKTNVF</sequence>
<dbReference type="InterPro" id="IPR002259">
    <property type="entry name" value="Eqnu_transpt"/>
</dbReference>
<feature type="transmembrane region" description="Helical" evidence="7">
    <location>
        <begin position="165"/>
        <end position="184"/>
    </location>
</feature>
<feature type="transmembrane region" description="Helical" evidence="7">
    <location>
        <begin position="249"/>
        <end position="271"/>
    </location>
</feature>
<reference evidence="8" key="2">
    <citation type="submission" date="2015-06" db="UniProtKB">
        <authorList>
            <consortium name="EnsemblMetazoa"/>
        </authorList>
    </citation>
    <scope>IDENTIFICATION</scope>
</reference>
<comment type="similarity">
    <text evidence="2">Belongs to the SLC29A/ENT transporter (TC 2.A.57) family.</text>
</comment>
<evidence type="ECO:0000256" key="1">
    <source>
        <dbReference type="ARBA" id="ARBA00004141"/>
    </source>
</evidence>
<reference evidence="9" key="1">
    <citation type="submission" date="2011-08" db="EMBL/GenBank/DDBJ databases">
        <authorList>
            <person name="Rombauts S."/>
        </authorList>
    </citation>
    <scope>NUCLEOTIDE SEQUENCE</scope>
    <source>
        <strain evidence="9">London</strain>
    </source>
</reference>
<feature type="transmembrane region" description="Helical" evidence="7">
    <location>
        <begin position="127"/>
        <end position="144"/>
    </location>
</feature>
<name>T1KX00_TETUR</name>
<feature type="transmembrane region" description="Helical" evidence="7">
    <location>
        <begin position="352"/>
        <end position="370"/>
    </location>
</feature>
<keyword evidence="4 7" id="KW-0812">Transmembrane</keyword>
<evidence type="ECO:0008006" key="10">
    <source>
        <dbReference type="Google" id="ProtNLM"/>
    </source>
</evidence>
<feature type="transmembrane region" description="Helical" evidence="7">
    <location>
        <begin position="391"/>
        <end position="420"/>
    </location>
</feature>
<dbReference type="OrthoDB" id="1856718at2759"/>
<feature type="transmembrane region" description="Helical" evidence="7">
    <location>
        <begin position="15"/>
        <end position="35"/>
    </location>
</feature>
<evidence type="ECO:0000313" key="9">
    <source>
        <dbReference type="Proteomes" id="UP000015104"/>
    </source>
</evidence>
<accession>T1KX00</accession>
<evidence type="ECO:0000256" key="2">
    <source>
        <dbReference type="ARBA" id="ARBA00007965"/>
    </source>
</evidence>
<dbReference type="PIRSF" id="PIRSF016379">
    <property type="entry name" value="ENT"/>
    <property type="match status" value="1"/>
</dbReference>
<dbReference type="OMA" id="VVGTNIC"/>
<feature type="transmembrane region" description="Helical" evidence="7">
    <location>
        <begin position="101"/>
        <end position="121"/>
    </location>
</feature>
<keyword evidence="9" id="KW-1185">Reference proteome</keyword>
<dbReference type="GO" id="GO:0005886">
    <property type="term" value="C:plasma membrane"/>
    <property type="evidence" value="ECO:0007669"/>
    <property type="project" value="TreeGrafter"/>
</dbReference>
<keyword evidence="5 7" id="KW-1133">Transmembrane helix</keyword>
<dbReference type="AlphaFoldDB" id="T1KX00"/>
<dbReference type="KEGG" id="tut:107368036"/>
<dbReference type="eggNOG" id="KOG1479">
    <property type="taxonomic scope" value="Eukaryota"/>
</dbReference>
<dbReference type="GO" id="GO:0005337">
    <property type="term" value="F:nucleoside transmembrane transporter activity"/>
    <property type="evidence" value="ECO:0007669"/>
    <property type="project" value="InterPro"/>
</dbReference>
<evidence type="ECO:0000313" key="8">
    <source>
        <dbReference type="EnsemblMetazoa" id="tetur25g00620.1"/>
    </source>
</evidence>
<feature type="transmembrane region" description="Helical" evidence="7">
    <location>
        <begin position="196"/>
        <end position="217"/>
    </location>
</feature>
<evidence type="ECO:0000256" key="6">
    <source>
        <dbReference type="ARBA" id="ARBA00023136"/>
    </source>
</evidence>
<dbReference type="PANTHER" id="PTHR10332">
    <property type="entry name" value="EQUILIBRATIVE NUCLEOSIDE TRANSPORTER"/>
    <property type="match status" value="1"/>
</dbReference>
<evidence type="ECO:0000256" key="5">
    <source>
        <dbReference type="ARBA" id="ARBA00022989"/>
    </source>
</evidence>